<sequence>MNCRLLTFVFFWLIALSASAQAMEVEMADTLRAEGKIYVVVIVCLLVLGGLISYLVYLDKRISKLEKK</sequence>
<name>A0A369AAW3_9FLAO</name>
<evidence type="ECO:0000256" key="2">
    <source>
        <dbReference type="SAM" id="SignalP"/>
    </source>
</evidence>
<keyword evidence="2" id="KW-0732">Signal</keyword>
<keyword evidence="4" id="KW-1185">Reference proteome</keyword>
<evidence type="ECO:0000313" key="4">
    <source>
        <dbReference type="Proteomes" id="UP000253517"/>
    </source>
</evidence>
<protein>
    <recommendedName>
        <fullName evidence="5">CcmD family protein</fullName>
    </recommendedName>
</protein>
<dbReference type="Proteomes" id="UP000253517">
    <property type="component" value="Unassembled WGS sequence"/>
</dbReference>
<proteinExistence type="predicted"/>
<feature type="chain" id="PRO_5016918866" description="CcmD family protein" evidence="2">
    <location>
        <begin position="23"/>
        <end position="68"/>
    </location>
</feature>
<keyword evidence="1" id="KW-1133">Transmembrane helix</keyword>
<gene>
    <name evidence="3" type="ORF">DES35_101721</name>
</gene>
<dbReference type="RefSeq" id="WP_037356172.1">
    <property type="nucleotide sequence ID" value="NZ_BHZF01000001.1"/>
</dbReference>
<dbReference type="AlphaFoldDB" id="A0A369AAW3"/>
<organism evidence="3 4">
    <name type="scientific">Schleiferia thermophila</name>
    <dbReference type="NCBI Taxonomy" id="884107"/>
    <lineage>
        <taxon>Bacteria</taxon>
        <taxon>Pseudomonadati</taxon>
        <taxon>Bacteroidota</taxon>
        <taxon>Flavobacteriia</taxon>
        <taxon>Flavobacteriales</taxon>
        <taxon>Schleiferiaceae</taxon>
        <taxon>Schleiferia</taxon>
    </lineage>
</organism>
<evidence type="ECO:0008006" key="5">
    <source>
        <dbReference type="Google" id="ProtNLM"/>
    </source>
</evidence>
<keyword evidence="1" id="KW-0472">Membrane</keyword>
<comment type="caution">
    <text evidence="3">The sequence shown here is derived from an EMBL/GenBank/DDBJ whole genome shotgun (WGS) entry which is preliminary data.</text>
</comment>
<dbReference type="EMBL" id="QPJS01000001">
    <property type="protein sequence ID" value="RCX05436.1"/>
    <property type="molecule type" value="Genomic_DNA"/>
</dbReference>
<evidence type="ECO:0000256" key="1">
    <source>
        <dbReference type="SAM" id="Phobius"/>
    </source>
</evidence>
<accession>A0A369AAW3</accession>
<evidence type="ECO:0000313" key="3">
    <source>
        <dbReference type="EMBL" id="RCX05436.1"/>
    </source>
</evidence>
<feature type="transmembrane region" description="Helical" evidence="1">
    <location>
        <begin position="38"/>
        <end position="58"/>
    </location>
</feature>
<dbReference type="Pfam" id="PF20077">
    <property type="entry name" value="CcmD_alt"/>
    <property type="match status" value="1"/>
</dbReference>
<feature type="signal peptide" evidence="2">
    <location>
        <begin position="1"/>
        <end position="22"/>
    </location>
</feature>
<keyword evidence="1" id="KW-0812">Transmembrane</keyword>
<reference evidence="3 4" key="1">
    <citation type="submission" date="2018-07" db="EMBL/GenBank/DDBJ databases">
        <title>Genomic Encyclopedia of Type Strains, Phase IV (KMG-IV): sequencing the most valuable type-strain genomes for metagenomic binning, comparative biology and taxonomic classification.</title>
        <authorList>
            <person name="Goeker M."/>
        </authorList>
    </citation>
    <scope>NUCLEOTIDE SEQUENCE [LARGE SCALE GENOMIC DNA]</scope>
    <source>
        <strain evidence="3 4">DSM 21410</strain>
    </source>
</reference>